<comment type="caution">
    <text evidence="1">The sequence shown here is derived from an EMBL/GenBank/DDBJ whole genome shotgun (WGS) entry which is preliminary data.</text>
</comment>
<accession>A0A396SLP5</accession>
<protein>
    <submittedName>
        <fullName evidence="1">Uncharacterized protein</fullName>
    </submittedName>
</protein>
<proteinExistence type="predicted"/>
<dbReference type="AlphaFoldDB" id="A0A396SLP5"/>
<reference evidence="1 2" key="1">
    <citation type="submission" date="2018-08" db="EMBL/GenBank/DDBJ databases">
        <title>Lysinibacillus sp. YLB-03 draft genome sequence.</title>
        <authorList>
            <person name="Yu L."/>
        </authorList>
    </citation>
    <scope>NUCLEOTIDE SEQUENCE [LARGE SCALE GENOMIC DNA]</scope>
    <source>
        <strain evidence="1 2">YLB-03</strain>
    </source>
</reference>
<dbReference type="RefSeq" id="WP_118874977.1">
    <property type="nucleotide sequence ID" value="NZ_QWEI01000001.1"/>
</dbReference>
<organism evidence="1 2">
    <name type="scientific">Ureibacillus yapensis</name>
    <dbReference type="NCBI Taxonomy" id="2304605"/>
    <lineage>
        <taxon>Bacteria</taxon>
        <taxon>Bacillati</taxon>
        <taxon>Bacillota</taxon>
        <taxon>Bacilli</taxon>
        <taxon>Bacillales</taxon>
        <taxon>Caryophanaceae</taxon>
        <taxon>Ureibacillus</taxon>
    </lineage>
</organism>
<sequence length="92" mass="10828">MKNLKQEVFQSFLKELVNNFDEQNLSFNKSSKAQDGKLKEISNDLVEIKKITHALDQLHLASGKMKNKKRFLNRKHDTCRTCRHQYDGEVLH</sequence>
<evidence type="ECO:0000313" key="2">
    <source>
        <dbReference type="Proteomes" id="UP000265692"/>
    </source>
</evidence>
<evidence type="ECO:0000313" key="1">
    <source>
        <dbReference type="EMBL" id="RHW39967.1"/>
    </source>
</evidence>
<dbReference type="Proteomes" id="UP000265692">
    <property type="component" value="Unassembled WGS sequence"/>
</dbReference>
<gene>
    <name evidence="1" type="ORF">D1B33_03730</name>
</gene>
<keyword evidence="2" id="KW-1185">Reference proteome</keyword>
<name>A0A396SLP5_9BACL</name>
<dbReference type="EMBL" id="QWEI01000001">
    <property type="protein sequence ID" value="RHW39967.1"/>
    <property type="molecule type" value="Genomic_DNA"/>
</dbReference>